<gene>
    <name evidence="3" type="ORF">DCF25_05270</name>
</gene>
<dbReference type="InterPro" id="IPR046760">
    <property type="entry name" value="Tab2-like_N"/>
</dbReference>
<dbReference type="Proteomes" id="UP000249354">
    <property type="component" value="Unassembled WGS sequence"/>
</dbReference>
<dbReference type="PANTHER" id="PTHR34556:SF2">
    <property type="entry name" value="PROTEIN TAB2 HOMOLOG, CHLOROPLASTIC"/>
    <property type="match status" value="1"/>
</dbReference>
<organism evidence="3 4">
    <name type="scientific">Leptolyngbya foveolarum</name>
    <dbReference type="NCBI Taxonomy" id="47253"/>
    <lineage>
        <taxon>Bacteria</taxon>
        <taxon>Bacillati</taxon>
        <taxon>Cyanobacteriota</taxon>
        <taxon>Cyanophyceae</taxon>
        <taxon>Leptolyngbyales</taxon>
        <taxon>Leptolyngbyaceae</taxon>
        <taxon>Leptolyngbya group</taxon>
        <taxon>Leptolyngbya</taxon>
    </lineage>
</organism>
<comment type="caution">
    <text evidence="3">The sequence shown here is derived from an EMBL/GenBank/DDBJ whole genome shotgun (WGS) entry which is preliminary data.</text>
</comment>
<dbReference type="AlphaFoldDB" id="A0A2W4WAB7"/>
<sequence length="297" mass="33401">MGTVWELDFYSRPILDERKKKRWEILICEGVQAVDDNPEDLFRYSKYVSNNEVNSDQLKQALEEAIAQSGNQPTKVRYFRYQMQNMIKRACEEVGLIPYPSRRTLALQRWLEDRQETVYPKESGYQASASPSVAKPLEVVSPLPDALKGQQWALVTLPAEAFKDMDEWDIGFGEAFPLGMAGVEPDTQIPGFIIYSSRATALAAWMSGLEIAAVRAAQEESTNYASGNTETARVLMDTGTIETWLLADLVGEETQAEGQRFEDAKQSANNVHFIAVQDSPESESFAGFWLMQSRDFG</sequence>
<accession>A0A2W4WAB7</accession>
<dbReference type="Pfam" id="PF06485">
    <property type="entry name" value="Tab2-like_N"/>
    <property type="match status" value="1"/>
</dbReference>
<dbReference type="Pfam" id="PF20429">
    <property type="entry name" value="Tab2-like_C"/>
    <property type="match status" value="1"/>
</dbReference>
<protein>
    <recommendedName>
        <fullName evidence="5">DUF1092 domain-containing protein</fullName>
    </recommendedName>
</protein>
<feature type="domain" description="RNA-binding protein Tab2/Atab2 C-terminal" evidence="2">
    <location>
        <begin position="136"/>
        <end position="292"/>
    </location>
</feature>
<evidence type="ECO:0000259" key="2">
    <source>
        <dbReference type="Pfam" id="PF20429"/>
    </source>
</evidence>
<reference evidence="3 4" key="2">
    <citation type="submission" date="2018-06" db="EMBL/GenBank/DDBJ databases">
        <title>Metagenomic assembly of (sub)arctic Cyanobacteria and their associated microbiome from non-axenic cultures.</title>
        <authorList>
            <person name="Baurain D."/>
        </authorList>
    </citation>
    <scope>NUCLEOTIDE SEQUENCE [LARGE SCALE GENOMIC DNA]</scope>
    <source>
        <strain evidence="3">ULC129bin1</strain>
    </source>
</reference>
<dbReference type="PANTHER" id="PTHR34556">
    <property type="match status" value="1"/>
</dbReference>
<dbReference type="GO" id="GO:0003723">
    <property type="term" value="F:RNA binding"/>
    <property type="evidence" value="ECO:0007669"/>
    <property type="project" value="InterPro"/>
</dbReference>
<proteinExistence type="predicted"/>
<evidence type="ECO:0000259" key="1">
    <source>
        <dbReference type="Pfam" id="PF06485"/>
    </source>
</evidence>
<evidence type="ECO:0000313" key="3">
    <source>
        <dbReference type="EMBL" id="PZO21241.1"/>
    </source>
</evidence>
<reference evidence="4" key="1">
    <citation type="submission" date="2018-04" db="EMBL/GenBank/DDBJ databases">
        <authorList>
            <person name="Cornet L."/>
        </authorList>
    </citation>
    <scope>NUCLEOTIDE SEQUENCE [LARGE SCALE GENOMIC DNA]</scope>
</reference>
<dbReference type="InterPro" id="IPR046761">
    <property type="entry name" value="Tab2-like_C"/>
</dbReference>
<evidence type="ECO:0008006" key="5">
    <source>
        <dbReference type="Google" id="ProtNLM"/>
    </source>
</evidence>
<name>A0A2W4WAB7_9CYAN</name>
<feature type="domain" description="RNA-binding protein Tab2-like N-terminal" evidence="1">
    <location>
        <begin position="4"/>
        <end position="114"/>
    </location>
</feature>
<dbReference type="EMBL" id="QBMC01000021">
    <property type="protein sequence ID" value="PZO21241.1"/>
    <property type="molecule type" value="Genomic_DNA"/>
</dbReference>
<evidence type="ECO:0000313" key="4">
    <source>
        <dbReference type="Proteomes" id="UP000249354"/>
    </source>
</evidence>
<dbReference type="InterPro" id="IPR009472">
    <property type="entry name" value="Tab2-like"/>
</dbReference>